<proteinExistence type="predicted"/>
<keyword evidence="2" id="KW-1185">Reference proteome</keyword>
<dbReference type="PANTHER" id="PTHR33747">
    <property type="entry name" value="UPF0225 PROTEIN SCO1677"/>
    <property type="match status" value="1"/>
</dbReference>
<reference evidence="1 2" key="1">
    <citation type="submission" date="2020-04" db="EMBL/GenBank/DDBJ databases">
        <title>Zoogloea sp. G-4-1-14 isolated from soil.</title>
        <authorList>
            <person name="Dahal R.H."/>
        </authorList>
    </citation>
    <scope>NUCLEOTIDE SEQUENCE [LARGE SCALE GENOMIC DNA]</scope>
    <source>
        <strain evidence="1 2">G-4-1-14</strain>
    </source>
</reference>
<dbReference type="RefSeq" id="WP_169147359.1">
    <property type="nucleotide sequence ID" value="NZ_JABBGA010000018.1"/>
</dbReference>
<dbReference type="InterPro" id="IPR010602">
    <property type="entry name" value="DUF1186"/>
</dbReference>
<dbReference type="Pfam" id="PF06685">
    <property type="entry name" value="DUF1186"/>
    <property type="match status" value="1"/>
</dbReference>
<evidence type="ECO:0000313" key="1">
    <source>
        <dbReference type="EMBL" id="NML27771.1"/>
    </source>
</evidence>
<protein>
    <submittedName>
        <fullName evidence="1">DUF1186 domain-containing protein</fullName>
    </submittedName>
</protein>
<comment type="caution">
    <text evidence="1">The sequence shown here is derived from an EMBL/GenBank/DDBJ whole genome shotgun (WGS) entry which is preliminary data.</text>
</comment>
<dbReference type="Proteomes" id="UP000580043">
    <property type="component" value="Unassembled WGS sequence"/>
</dbReference>
<evidence type="ECO:0000313" key="2">
    <source>
        <dbReference type="Proteomes" id="UP000580043"/>
    </source>
</evidence>
<name>A0A848GEA1_9RHOO</name>
<sequence length="302" mass="32693">MSDIWSALRPRLEFLSSPLPLAELAGADSHRKELAPFLVAELEAVAADPAPAQADGYVLHLYAMLLLARWRDSRAYRPLAELGHLDEATVDTVFGQLVHDSYGRALASTCDGDAGPLIRLADDEDASRWARGAALEGLALAALEGIIPRGPALDYLADFGSREARNLLEHPESQEDLPLLDQLATHLADLGATEQLAEIHEWFAAGLIDDSYLDPQQLDEDIRRGPAAALQALRDSGHGLIDDIPRETAMWSAIHHVPPAVLPPIPLGTLREPIVREGTKVGRNDPCPCGSGRKYKKCHGAT</sequence>
<dbReference type="Pfam" id="PF02810">
    <property type="entry name" value="SEC-C"/>
    <property type="match status" value="1"/>
</dbReference>
<gene>
    <name evidence="1" type="ORF">HHL15_18610</name>
</gene>
<organism evidence="1 2">
    <name type="scientific">Zoogloea dura</name>
    <dbReference type="NCBI Taxonomy" id="2728840"/>
    <lineage>
        <taxon>Bacteria</taxon>
        <taxon>Pseudomonadati</taxon>
        <taxon>Pseudomonadota</taxon>
        <taxon>Betaproteobacteria</taxon>
        <taxon>Rhodocyclales</taxon>
        <taxon>Zoogloeaceae</taxon>
        <taxon>Zoogloea</taxon>
    </lineage>
</organism>
<dbReference type="Gene3D" id="3.10.450.50">
    <property type="match status" value="1"/>
</dbReference>
<accession>A0A848GEA1</accession>
<dbReference type="SUPFAM" id="SSF103642">
    <property type="entry name" value="Sec-C motif"/>
    <property type="match status" value="1"/>
</dbReference>
<dbReference type="EMBL" id="JABBGA010000018">
    <property type="protein sequence ID" value="NML27771.1"/>
    <property type="molecule type" value="Genomic_DNA"/>
</dbReference>
<dbReference type="InterPro" id="IPR004027">
    <property type="entry name" value="SEC_C_motif"/>
</dbReference>
<dbReference type="AlphaFoldDB" id="A0A848GEA1"/>
<dbReference type="PANTHER" id="PTHR33747:SF1">
    <property type="entry name" value="ADENYLATE CYCLASE-ASSOCIATED CAP C-TERMINAL DOMAIN-CONTAINING PROTEIN"/>
    <property type="match status" value="1"/>
</dbReference>